<organism evidence="4 5">
    <name type="scientific">Cyclotella cryptica</name>
    <dbReference type="NCBI Taxonomy" id="29204"/>
    <lineage>
        <taxon>Eukaryota</taxon>
        <taxon>Sar</taxon>
        <taxon>Stramenopiles</taxon>
        <taxon>Ochrophyta</taxon>
        <taxon>Bacillariophyta</taxon>
        <taxon>Coscinodiscophyceae</taxon>
        <taxon>Thalassiosirophycidae</taxon>
        <taxon>Stephanodiscales</taxon>
        <taxon>Stephanodiscaceae</taxon>
        <taxon>Cyclotella</taxon>
    </lineage>
</organism>
<dbReference type="Gene3D" id="1.25.40.10">
    <property type="entry name" value="Tetratricopeptide repeat domain"/>
    <property type="match status" value="1"/>
</dbReference>
<evidence type="ECO:0000313" key="4">
    <source>
        <dbReference type="EMBL" id="KAL3798958.1"/>
    </source>
</evidence>
<feature type="compositionally biased region" description="Basic and acidic residues" evidence="3">
    <location>
        <begin position="101"/>
        <end position="122"/>
    </location>
</feature>
<dbReference type="PANTHER" id="PTHR46014">
    <property type="entry name" value="TETRATRICOPEPTIDE REPEAT PROTEIN 1"/>
    <property type="match status" value="1"/>
</dbReference>
<feature type="compositionally biased region" description="Basic and acidic residues" evidence="3">
    <location>
        <begin position="130"/>
        <end position="153"/>
    </location>
</feature>
<reference evidence="4 5" key="1">
    <citation type="journal article" date="2020" name="G3 (Bethesda)">
        <title>Improved Reference Genome for Cyclotella cryptica CCMP332, a Model for Cell Wall Morphogenesis, Salinity Adaptation, and Lipid Production in Diatoms (Bacillariophyta).</title>
        <authorList>
            <person name="Roberts W.R."/>
            <person name="Downey K.M."/>
            <person name="Ruck E.C."/>
            <person name="Traller J.C."/>
            <person name="Alverson A.J."/>
        </authorList>
    </citation>
    <scope>NUCLEOTIDE SEQUENCE [LARGE SCALE GENOMIC DNA]</scope>
    <source>
        <strain evidence="4 5">CCMP332</strain>
    </source>
</reference>
<feature type="coiled-coil region" evidence="2">
    <location>
        <begin position="207"/>
        <end position="269"/>
    </location>
</feature>
<dbReference type="InterPro" id="IPR052769">
    <property type="entry name" value="TPR_domain_protein"/>
</dbReference>
<dbReference type="PANTHER" id="PTHR46014:SF1">
    <property type="entry name" value="TETRATRICOPEPTIDE REPEAT PROTEIN 1"/>
    <property type="match status" value="1"/>
</dbReference>
<dbReference type="Proteomes" id="UP001516023">
    <property type="component" value="Unassembled WGS sequence"/>
</dbReference>
<evidence type="ECO:0000256" key="3">
    <source>
        <dbReference type="SAM" id="MobiDB-lite"/>
    </source>
</evidence>
<keyword evidence="5" id="KW-1185">Reference proteome</keyword>
<keyword evidence="1" id="KW-0802">TPR repeat</keyword>
<evidence type="ECO:0000256" key="2">
    <source>
        <dbReference type="SAM" id="Coils"/>
    </source>
</evidence>
<feature type="repeat" description="TPR" evidence="1">
    <location>
        <begin position="201"/>
        <end position="234"/>
    </location>
</feature>
<feature type="compositionally biased region" description="Basic and acidic residues" evidence="3">
    <location>
        <begin position="45"/>
        <end position="62"/>
    </location>
</feature>
<evidence type="ECO:0000313" key="5">
    <source>
        <dbReference type="Proteomes" id="UP001516023"/>
    </source>
</evidence>
<evidence type="ECO:0000256" key="1">
    <source>
        <dbReference type="PROSITE-ProRule" id="PRU00339"/>
    </source>
</evidence>
<name>A0ABD3QGD1_9STRA</name>
<dbReference type="SMART" id="SM00028">
    <property type="entry name" value="TPR"/>
    <property type="match status" value="3"/>
</dbReference>
<feature type="region of interest" description="Disordered" evidence="3">
    <location>
        <begin position="1"/>
        <end position="62"/>
    </location>
</feature>
<feature type="region of interest" description="Disordered" evidence="3">
    <location>
        <begin position="101"/>
        <end position="157"/>
    </location>
</feature>
<protein>
    <submittedName>
        <fullName evidence="4">Uncharacterized protein</fullName>
    </submittedName>
</protein>
<dbReference type="AlphaFoldDB" id="A0ABD3QGD1"/>
<sequence>MSTKFDSEGFDLSASTTNTDGNVIYEIGGGVTPNSPPPNDGPTSESERLKERGNDHFRRGNHLDAYDDYTEAIVACPCGEGIGPDGGTLLKLKREFEEEQRERNAAKHRAEMERRRSGRRDDDDADDGGDGPKKQPAKEEDEKTKEPNKKEDDQFVPPRHLYGHKLAVYYANRAATLLHMDRLEEAIDDCDVALLFNPLYVKAYMRRSTANERNENTEEALRDARKAVELDPANATARKNMMRLEKIEAERLEKLKEETMGKLKELGNSILGNFGLSLDNFQAVQDPKTGGYSISFNQNK</sequence>
<accession>A0ABD3QGD1</accession>
<dbReference type="PROSITE" id="PS50005">
    <property type="entry name" value="TPR"/>
    <property type="match status" value="1"/>
</dbReference>
<dbReference type="EMBL" id="JABMIG020000042">
    <property type="protein sequence ID" value="KAL3798958.1"/>
    <property type="molecule type" value="Genomic_DNA"/>
</dbReference>
<gene>
    <name evidence="4" type="ORF">HJC23_005097</name>
</gene>
<comment type="caution">
    <text evidence="4">The sequence shown here is derived from an EMBL/GenBank/DDBJ whole genome shotgun (WGS) entry which is preliminary data.</text>
</comment>
<dbReference type="InterPro" id="IPR011990">
    <property type="entry name" value="TPR-like_helical_dom_sf"/>
</dbReference>
<proteinExistence type="predicted"/>
<dbReference type="InterPro" id="IPR019734">
    <property type="entry name" value="TPR_rpt"/>
</dbReference>
<dbReference type="SUPFAM" id="SSF48452">
    <property type="entry name" value="TPR-like"/>
    <property type="match status" value="1"/>
</dbReference>
<keyword evidence="2" id="KW-0175">Coiled coil</keyword>